<accession>A0A7T8KIP1</accession>
<organism evidence="1 2">
    <name type="scientific">Caligus rogercresseyi</name>
    <name type="common">Sea louse</name>
    <dbReference type="NCBI Taxonomy" id="217165"/>
    <lineage>
        <taxon>Eukaryota</taxon>
        <taxon>Metazoa</taxon>
        <taxon>Ecdysozoa</taxon>
        <taxon>Arthropoda</taxon>
        <taxon>Crustacea</taxon>
        <taxon>Multicrustacea</taxon>
        <taxon>Hexanauplia</taxon>
        <taxon>Copepoda</taxon>
        <taxon>Siphonostomatoida</taxon>
        <taxon>Caligidae</taxon>
        <taxon>Caligus</taxon>
    </lineage>
</organism>
<proteinExistence type="predicted"/>
<dbReference type="AlphaFoldDB" id="A0A7T8KIP1"/>
<evidence type="ECO:0000313" key="1">
    <source>
        <dbReference type="EMBL" id="QQP56546.1"/>
    </source>
</evidence>
<reference evidence="2" key="1">
    <citation type="submission" date="2021-01" db="EMBL/GenBank/DDBJ databases">
        <title>Caligus Genome Assembly.</title>
        <authorList>
            <person name="Gallardo-Escarate C."/>
        </authorList>
    </citation>
    <scope>NUCLEOTIDE SEQUENCE [LARGE SCALE GENOMIC DNA]</scope>
</reference>
<name>A0A7T8KIP1_CALRO</name>
<dbReference type="Proteomes" id="UP000595437">
    <property type="component" value="Chromosome 1"/>
</dbReference>
<feature type="non-terminal residue" evidence="1">
    <location>
        <position position="1"/>
    </location>
</feature>
<evidence type="ECO:0000313" key="2">
    <source>
        <dbReference type="Proteomes" id="UP000595437"/>
    </source>
</evidence>
<gene>
    <name evidence="1" type="ORF">FKW44_001240</name>
</gene>
<keyword evidence="2" id="KW-1185">Reference proteome</keyword>
<sequence length="52" mass="6042">VAGKFLKTIERTVSFVKHTRRPRIISLELPCINRDLPSPPNLTRKPLQDQNF</sequence>
<dbReference type="EMBL" id="CP045890">
    <property type="protein sequence ID" value="QQP56546.1"/>
    <property type="molecule type" value="Genomic_DNA"/>
</dbReference>
<protein>
    <submittedName>
        <fullName evidence="1">Uncharacterized protein</fullName>
    </submittedName>
</protein>